<keyword evidence="1" id="KW-0472">Membrane</keyword>
<keyword evidence="1" id="KW-1133">Transmembrane helix</keyword>
<sequence>MNNEEQITNAEAQSALESLNKIEKETISSLRPPLWLVTILSLLCGIFTFSFAVTEHENSWALVMWLSAISVVLLVLFTRYSERLLGVRVRLLPPSGSGKVFVALQALFFAVVMLGGREATLSGRPETRLEGAFPIADLPLAPYIAAIIVSLSVAYLTYKYPTNEWVQQDDSK</sequence>
<evidence type="ECO:0000256" key="1">
    <source>
        <dbReference type="SAM" id="Phobius"/>
    </source>
</evidence>
<accession>A0A382PU60</accession>
<feature type="transmembrane region" description="Helical" evidence="1">
    <location>
        <begin position="34"/>
        <end position="53"/>
    </location>
</feature>
<feature type="transmembrane region" description="Helical" evidence="1">
    <location>
        <begin position="59"/>
        <end position="80"/>
    </location>
</feature>
<dbReference type="EMBL" id="UINC01109010">
    <property type="protein sequence ID" value="SVC75542.1"/>
    <property type="molecule type" value="Genomic_DNA"/>
</dbReference>
<keyword evidence="1" id="KW-0812">Transmembrane</keyword>
<name>A0A382PU60_9ZZZZ</name>
<reference evidence="2" key="1">
    <citation type="submission" date="2018-05" db="EMBL/GenBank/DDBJ databases">
        <authorList>
            <person name="Lanie J.A."/>
            <person name="Ng W.-L."/>
            <person name="Kazmierczak K.M."/>
            <person name="Andrzejewski T.M."/>
            <person name="Davidsen T.M."/>
            <person name="Wayne K.J."/>
            <person name="Tettelin H."/>
            <person name="Glass J.I."/>
            <person name="Rusch D."/>
            <person name="Podicherti R."/>
            <person name="Tsui H.-C.T."/>
            <person name="Winkler M.E."/>
        </authorList>
    </citation>
    <scope>NUCLEOTIDE SEQUENCE</scope>
</reference>
<feature type="transmembrane region" description="Helical" evidence="1">
    <location>
        <begin position="100"/>
        <end position="120"/>
    </location>
</feature>
<organism evidence="2">
    <name type="scientific">marine metagenome</name>
    <dbReference type="NCBI Taxonomy" id="408172"/>
    <lineage>
        <taxon>unclassified sequences</taxon>
        <taxon>metagenomes</taxon>
        <taxon>ecological metagenomes</taxon>
    </lineage>
</organism>
<protein>
    <submittedName>
        <fullName evidence="2">Uncharacterized protein</fullName>
    </submittedName>
</protein>
<feature type="transmembrane region" description="Helical" evidence="1">
    <location>
        <begin position="140"/>
        <end position="158"/>
    </location>
</feature>
<evidence type="ECO:0000313" key="2">
    <source>
        <dbReference type="EMBL" id="SVC75542.1"/>
    </source>
</evidence>
<proteinExistence type="predicted"/>
<dbReference type="AlphaFoldDB" id="A0A382PU60"/>
<gene>
    <name evidence="2" type="ORF">METZ01_LOCUS328396</name>
</gene>